<dbReference type="EMBL" id="PGVA01000042">
    <property type="protein sequence ID" value="PLR80959.1"/>
    <property type="molecule type" value="Genomic_DNA"/>
</dbReference>
<keyword evidence="4" id="KW-1185">Reference proteome</keyword>
<evidence type="ECO:0000313" key="4">
    <source>
        <dbReference type="Proteomes" id="UP000235114"/>
    </source>
</evidence>
<dbReference type="Proteomes" id="UP000235114">
    <property type="component" value="Unassembled WGS sequence"/>
</dbReference>
<dbReference type="AlphaFoldDB" id="A0A2N5GIV1"/>
<sequence>MNKQKLIDVLTPVLEAETIVKEQAQQNEKPSSTSHKGRTRTIEVFKDGQLVRTIEGLIETFKWANENAICDQGWVKHSL</sequence>
<reference evidence="2 4" key="2">
    <citation type="submission" date="2017-12" db="EMBL/GenBank/DDBJ databases">
        <title>Comparative Functional Genomics of Dry Heat Resistant strains isolated from the Viking Spacecraft.</title>
        <authorList>
            <person name="Seuylemezian A."/>
            <person name="Cooper K."/>
            <person name="Vaishampayan P."/>
        </authorList>
    </citation>
    <scope>NUCLEOTIDE SEQUENCE [LARGE SCALE GENOMIC DNA]</scope>
    <source>
        <strain evidence="2 4">ATCC 29669</strain>
    </source>
</reference>
<gene>
    <name evidence="1" type="ORF">CU635_16485</name>
    <name evidence="2" type="ORF">CVD25_22345</name>
</gene>
<comment type="caution">
    <text evidence="1">The sequence shown here is derived from an EMBL/GenBank/DDBJ whole genome shotgun (WGS) entry which is preliminary data.</text>
</comment>
<evidence type="ECO:0000313" key="1">
    <source>
        <dbReference type="EMBL" id="PLR80959.1"/>
    </source>
</evidence>
<reference evidence="1 3" key="1">
    <citation type="submission" date="2017-11" db="EMBL/GenBank/DDBJ databases">
        <title>Comparitive Functional Genomics of Dry Heat Resistant strains isolated from the Viking Spacecraft.</title>
        <authorList>
            <person name="Seuylemezian A."/>
            <person name="Cooper K."/>
            <person name="Vaishampayan P."/>
        </authorList>
    </citation>
    <scope>NUCLEOTIDE SEQUENCE [LARGE SCALE GENOMIC DNA]</scope>
    <source>
        <strain evidence="1 3">M4.6</strain>
    </source>
</reference>
<name>A0A2N5GIV1_9BACI</name>
<protein>
    <submittedName>
        <fullName evidence="1">Uncharacterized protein</fullName>
    </submittedName>
</protein>
<dbReference type="RefSeq" id="WP_101578480.1">
    <property type="nucleotide sequence ID" value="NZ_PGVA01000042.1"/>
</dbReference>
<proteinExistence type="predicted"/>
<evidence type="ECO:0000313" key="3">
    <source>
        <dbReference type="Proteomes" id="UP000234951"/>
    </source>
</evidence>
<organism evidence="1 3">
    <name type="scientific">Bacillus canaveralius</name>
    <dbReference type="NCBI Taxonomy" id="1403243"/>
    <lineage>
        <taxon>Bacteria</taxon>
        <taxon>Bacillati</taxon>
        <taxon>Bacillota</taxon>
        <taxon>Bacilli</taxon>
        <taxon>Bacillales</taxon>
        <taxon>Bacillaceae</taxon>
        <taxon>Bacillus</taxon>
    </lineage>
</organism>
<accession>A0A2N5GIV1</accession>
<evidence type="ECO:0000313" key="2">
    <source>
        <dbReference type="EMBL" id="PLR88581.1"/>
    </source>
</evidence>
<dbReference type="EMBL" id="PGVD01000098">
    <property type="protein sequence ID" value="PLR88581.1"/>
    <property type="molecule type" value="Genomic_DNA"/>
</dbReference>
<dbReference type="Proteomes" id="UP000234951">
    <property type="component" value="Unassembled WGS sequence"/>
</dbReference>